<organism evidence="3 4">
    <name type="scientific">Sphingomonas limnosediminicola</name>
    <dbReference type="NCBI Taxonomy" id="940133"/>
    <lineage>
        <taxon>Bacteria</taxon>
        <taxon>Pseudomonadati</taxon>
        <taxon>Pseudomonadota</taxon>
        <taxon>Alphaproteobacteria</taxon>
        <taxon>Sphingomonadales</taxon>
        <taxon>Sphingomonadaceae</taxon>
        <taxon>Sphingomonas</taxon>
    </lineage>
</organism>
<evidence type="ECO:0000313" key="4">
    <source>
        <dbReference type="Proteomes" id="UP001500827"/>
    </source>
</evidence>
<evidence type="ECO:0000313" key="3">
    <source>
        <dbReference type="EMBL" id="GAA3901724.1"/>
    </source>
</evidence>
<sequence length="182" mass="18774">MTTAGALLLAFGSALSLATFARVDLADAATDRAKSFMEMLSDRSPGERTQAQLTKTKHHRVLAERETPEVPKVLSAVLATPAPPPIVQAAMAPVPTPELLAFAAPPIGLPILSTPGGNVIVPGGGGCCGGGTVTPPDTPPEKPPVIPAVPEPGTWLTMLFGFGFIGWASRRTRSRAAQFATS</sequence>
<feature type="signal peptide" evidence="1">
    <location>
        <begin position="1"/>
        <end position="21"/>
    </location>
</feature>
<evidence type="ECO:0000256" key="1">
    <source>
        <dbReference type="SAM" id="SignalP"/>
    </source>
</evidence>
<dbReference type="EMBL" id="BAABBM010000001">
    <property type="protein sequence ID" value="GAA3901724.1"/>
    <property type="molecule type" value="Genomic_DNA"/>
</dbReference>
<name>A0ABP7LH04_9SPHN</name>
<keyword evidence="4" id="KW-1185">Reference proteome</keyword>
<dbReference type="InterPro" id="IPR013424">
    <property type="entry name" value="Ice-binding_C"/>
</dbReference>
<comment type="caution">
    <text evidence="3">The sequence shown here is derived from an EMBL/GenBank/DDBJ whole genome shotgun (WGS) entry which is preliminary data.</text>
</comment>
<dbReference type="Proteomes" id="UP001500827">
    <property type="component" value="Unassembled WGS sequence"/>
</dbReference>
<proteinExistence type="predicted"/>
<accession>A0ABP7LH04</accession>
<reference evidence="4" key="1">
    <citation type="journal article" date="2019" name="Int. J. Syst. Evol. Microbiol.">
        <title>The Global Catalogue of Microorganisms (GCM) 10K type strain sequencing project: providing services to taxonomists for standard genome sequencing and annotation.</title>
        <authorList>
            <consortium name="The Broad Institute Genomics Platform"/>
            <consortium name="The Broad Institute Genome Sequencing Center for Infectious Disease"/>
            <person name="Wu L."/>
            <person name="Ma J."/>
        </authorList>
    </citation>
    <scope>NUCLEOTIDE SEQUENCE [LARGE SCALE GENOMIC DNA]</scope>
    <source>
        <strain evidence="4">JCM 17543</strain>
    </source>
</reference>
<keyword evidence="1" id="KW-0732">Signal</keyword>
<feature type="chain" id="PRO_5047284376" description="Ice-binding protein C-terminal domain-containing protein" evidence="1">
    <location>
        <begin position="22"/>
        <end position="182"/>
    </location>
</feature>
<feature type="domain" description="Ice-binding protein C-terminal" evidence="2">
    <location>
        <begin position="148"/>
        <end position="171"/>
    </location>
</feature>
<protein>
    <recommendedName>
        <fullName evidence="2">Ice-binding protein C-terminal domain-containing protein</fullName>
    </recommendedName>
</protein>
<dbReference type="Pfam" id="PF07589">
    <property type="entry name" value="PEP-CTERM"/>
    <property type="match status" value="1"/>
</dbReference>
<dbReference type="NCBIfam" id="NF035944">
    <property type="entry name" value="PEPxxWA-CTERM"/>
    <property type="match status" value="1"/>
</dbReference>
<gene>
    <name evidence="3" type="ORF">GCM10022276_20570</name>
</gene>
<evidence type="ECO:0000259" key="2">
    <source>
        <dbReference type="Pfam" id="PF07589"/>
    </source>
</evidence>